<dbReference type="Proteomes" id="UP000283063">
    <property type="component" value="Chromosome"/>
</dbReference>
<sequence>MGAFSTLFLGNFLITALPSNGSKTKSVLWNLILGLKARIGRSLQVGQQHQITALSAQRVFVSRAAKDWNRPLDVITTNGSKVQIATFAKLTPQMP</sequence>
<evidence type="ECO:0000313" key="1">
    <source>
        <dbReference type="EMBL" id="AZV78009.1"/>
    </source>
</evidence>
<dbReference type="AlphaFoldDB" id="A0A3T0N1Y8"/>
<keyword evidence="2" id="KW-1185">Reference proteome</keyword>
<evidence type="ECO:0000313" key="2">
    <source>
        <dbReference type="Proteomes" id="UP000283063"/>
    </source>
</evidence>
<proteinExistence type="predicted"/>
<dbReference type="EMBL" id="CP033219">
    <property type="protein sequence ID" value="AZV78009.1"/>
    <property type="molecule type" value="Genomic_DNA"/>
</dbReference>
<protein>
    <submittedName>
        <fullName evidence="1">Uncharacterized protein</fullName>
    </submittedName>
</protein>
<organism evidence="1 2">
    <name type="scientific">Parasedimentitalea marina</name>
    <dbReference type="NCBI Taxonomy" id="2483033"/>
    <lineage>
        <taxon>Bacteria</taxon>
        <taxon>Pseudomonadati</taxon>
        <taxon>Pseudomonadota</taxon>
        <taxon>Alphaproteobacteria</taxon>
        <taxon>Rhodobacterales</taxon>
        <taxon>Paracoccaceae</taxon>
        <taxon>Parasedimentitalea</taxon>
    </lineage>
</organism>
<dbReference type="KEGG" id="sedi:EBB79_08955"/>
<name>A0A3T0N1Y8_9RHOB</name>
<accession>A0A3T0N1Y8</accession>
<reference evidence="1 2" key="1">
    <citation type="submission" date="2018-10" db="EMBL/GenBank/DDBJ databases">
        <title>Parasedimentitalea marina sp. nov., a psychrophilic bacterium isolated from deep seawater of the New Britain Trench.</title>
        <authorList>
            <person name="Cao J."/>
        </authorList>
    </citation>
    <scope>NUCLEOTIDE SEQUENCE [LARGE SCALE GENOMIC DNA]</scope>
    <source>
        <strain evidence="1 2">W43</strain>
    </source>
</reference>
<gene>
    <name evidence="1" type="ORF">EBB79_08955</name>
</gene>